<sequence>MDYEAVNMATQFTSKIPGPGKKKSFLPAPVKTSSAPLPTKSPSPEPKDPFAIGDRVCIAGIKFGTLQYFGETHIAPGLWCGVELDEPEGNHDGMVQGRRYFTCEYKHGIFAPLDKVALLEEDIYFEDDYMDTGSELEEPVIARPKKSKHHSSESKIARSRSSHDADYSKSKIGRGSGIPKPGSKQRPLSYHSSSESLTQTSPIKTRSLKSVIKSQNSLEEDETNVPHPSKPSQIPGISRLPKYSQSSGSLVRSPSSSEHIVADITSPQSGESIISAEFIDDESYEIESENNSPRHQSPKRQASLGQSPEETYSNHVSVQLKSDSRHYLNLTFDPNEGGYVKSNLPDVVASTSPSPDNKEFGRDTYRDNVDGHGNVTLESCGSETLDSSRLDDINLLDSICDSKSDKKKRESLSVLSEQFDKLKLNNSPLTSKGNNSSATQDVSSSLKLSRDQFVNMEGDLVSDQMTCSNSQTLQQEVAPTMMKSLDDSSRKIMMDSGISEMSASQLTDSMTRSHQMDNIHGVLTKSTDMGKSVPISDQIVMTDSGIAGSYHRDANVGFVSNDVKLSEDLLAGHNKHERPVSLISTTSADTEEILVVIQFHILRTDDLKFCYVPDTDSECGTKTTNSPGEWPAERLGDQTSMTESQIIQYQDSFQASCISEEVKHIINAQISVDSDVSGTTHDTETDRESEVSETHITETLKLDPAQESRSLSSHNSEDDRIEADQISSDIDDNLGDKGLENNHDNHQHEQPSPGSENSGDVVSVVDNTEVLETATEEGGVSNDGKTPNNKTTSSKASPKHAVKTEHKKPNTKVSSRLADYINTPAPPPKPKEETPNKKNLMNKKNIDKTNEKNVANIQKTESCRKPKIEKEPPKIIKRSPPKSKWGSIMSQIESHKDDKPVKVKTEVKSKLQEYLSNPAPAPVRKEKTPKKESKPRSVITNSPKPDYSKVKSRLSVIAPPPKRDNSPSSRRGSKVEKGNLPTPGSAGSSKTDISLEVNANRTPRTSISTTISKLAAESRRSSVSSVRSDKSQGSTKAVNSKLSSRKNSTTESKIAAPRPPNKKLVKSSIPPAIRTPKKVLPTVNERSSKKDNSRSVSLTKTPKKASSVGEL</sequence>
<feature type="compositionally biased region" description="Polar residues" evidence="1">
    <location>
        <begin position="1031"/>
        <end position="1052"/>
    </location>
</feature>
<dbReference type="HOGENOM" id="CLU_255800_0_0_1"/>
<feature type="compositionally biased region" description="Polar residues" evidence="1">
    <location>
        <begin position="190"/>
        <end position="204"/>
    </location>
</feature>
<feature type="region of interest" description="Disordered" evidence="1">
    <location>
        <begin position="348"/>
        <end position="367"/>
    </location>
</feature>
<dbReference type="PROSITE" id="PS50245">
    <property type="entry name" value="CAP_GLY_2"/>
    <property type="match status" value="1"/>
</dbReference>
<evidence type="ECO:0000313" key="3">
    <source>
        <dbReference type="EMBL" id="ESO93686.1"/>
    </source>
</evidence>
<feature type="region of interest" description="Disordered" evidence="1">
    <location>
        <begin position="138"/>
        <end position="314"/>
    </location>
</feature>
<dbReference type="OMA" id="PNQEDNS"/>
<feature type="compositionally biased region" description="Polar residues" evidence="1">
    <location>
        <begin position="985"/>
        <end position="1004"/>
    </location>
</feature>
<dbReference type="InterPro" id="IPR036859">
    <property type="entry name" value="CAP-Gly_dom_sf"/>
</dbReference>
<feature type="compositionally biased region" description="Basic and acidic residues" evidence="1">
    <location>
        <begin position="923"/>
        <end position="935"/>
    </location>
</feature>
<protein>
    <recommendedName>
        <fullName evidence="2">CAP-Gly domain-containing protein</fullName>
    </recommendedName>
</protein>
<feature type="compositionally biased region" description="Basic and acidic residues" evidence="1">
    <location>
        <begin position="734"/>
        <end position="749"/>
    </location>
</feature>
<keyword evidence="4" id="KW-1185">Reference proteome</keyword>
<accession>V4AJE9</accession>
<dbReference type="KEGG" id="lgi:LOTGIDRAFT_228498"/>
<dbReference type="CTD" id="20247679"/>
<dbReference type="SUPFAM" id="SSF74924">
    <property type="entry name" value="Cap-Gly domain"/>
    <property type="match status" value="1"/>
</dbReference>
<feature type="domain" description="CAP-Gly" evidence="2">
    <location>
        <begin position="70"/>
        <end position="112"/>
    </location>
</feature>
<dbReference type="GeneID" id="20247679"/>
<feature type="region of interest" description="Disordered" evidence="1">
    <location>
        <begin position="13"/>
        <end position="49"/>
    </location>
</feature>
<feature type="compositionally biased region" description="Basic and acidic residues" evidence="1">
    <location>
        <begin position="150"/>
        <end position="169"/>
    </location>
</feature>
<dbReference type="RefSeq" id="XP_009055321.1">
    <property type="nucleotide sequence ID" value="XM_009057073.1"/>
</dbReference>
<dbReference type="STRING" id="225164.V4AJE9"/>
<feature type="compositionally biased region" description="Basic and acidic residues" evidence="1">
    <location>
        <begin position="893"/>
        <end position="911"/>
    </location>
</feature>
<feature type="compositionally biased region" description="Low complexity" evidence="1">
    <location>
        <begin position="244"/>
        <end position="257"/>
    </location>
</feature>
<dbReference type="SMART" id="SM01052">
    <property type="entry name" value="CAP_GLY"/>
    <property type="match status" value="1"/>
</dbReference>
<feature type="region of interest" description="Disordered" evidence="1">
    <location>
        <begin position="425"/>
        <end position="445"/>
    </location>
</feature>
<dbReference type="Pfam" id="PF01302">
    <property type="entry name" value="CAP_GLY"/>
    <property type="match status" value="1"/>
</dbReference>
<dbReference type="AlphaFoldDB" id="V4AJE9"/>
<feature type="region of interest" description="Disordered" evidence="1">
    <location>
        <begin position="675"/>
        <end position="1111"/>
    </location>
</feature>
<dbReference type="PANTHER" id="PTHR18916">
    <property type="entry name" value="DYNACTIN 1-RELATED MICROTUBULE-BINDING"/>
    <property type="match status" value="1"/>
</dbReference>
<dbReference type="EMBL" id="KB201890">
    <property type="protein sequence ID" value="ESO93686.1"/>
    <property type="molecule type" value="Genomic_DNA"/>
</dbReference>
<feature type="compositionally biased region" description="Basic and acidic residues" evidence="1">
    <location>
        <begin position="356"/>
        <end position="367"/>
    </location>
</feature>
<feature type="compositionally biased region" description="Polar residues" evidence="1">
    <location>
        <begin position="750"/>
        <end position="760"/>
    </location>
</feature>
<organism evidence="3 4">
    <name type="scientific">Lottia gigantea</name>
    <name type="common">Giant owl limpet</name>
    <dbReference type="NCBI Taxonomy" id="225164"/>
    <lineage>
        <taxon>Eukaryota</taxon>
        <taxon>Metazoa</taxon>
        <taxon>Spiralia</taxon>
        <taxon>Lophotrochozoa</taxon>
        <taxon>Mollusca</taxon>
        <taxon>Gastropoda</taxon>
        <taxon>Patellogastropoda</taxon>
        <taxon>Lottioidea</taxon>
        <taxon>Lottiidae</taxon>
        <taxon>Lottia</taxon>
    </lineage>
</organism>
<evidence type="ECO:0000259" key="2">
    <source>
        <dbReference type="PROSITE" id="PS50245"/>
    </source>
</evidence>
<dbReference type="InterPro" id="IPR000938">
    <property type="entry name" value="CAP-Gly_domain"/>
</dbReference>
<name>V4AJE9_LOTGI</name>
<feature type="compositionally biased region" description="Polar residues" evidence="1">
    <location>
        <begin position="783"/>
        <end position="796"/>
    </location>
</feature>
<feature type="compositionally biased region" description="Polar residues" evidence="1">
    <location>
        <begin position="289"/>
        <end position="314"/>
    </location>
</feature>
<evidence type="ECO:0000256" key="1">
    <source>
        <dbReference type="SAM" id="MobiDB-lite"/>
    </source>
</evidence>
<feature type="compositionally biased region" description="Basic and acidic residues" evidence="1">
    <location>
        <begin position="681"/>
        <end position="706"/>
    </location>
</feature>
<feature type="compositionally biased region" description="Acidic residues" evidence="1">
    <location>
        <begin position="278"/>
        <end position="288"/>
    </location>
</feature>
<gene>
    <name evidence="3" type="ORF">LOTGIDRAFT_228498</name>
</gene>
<dbReference type="PANTHER" id="PTHR18916:SF93">
    <property type="entry name" value="RESTIN HOMOLOG"/>
    <property type="match status" value="1"/>
</dbReference>
<dbReference type="Proteomes" id="UP000030746">
    <property type="component" value="Unassembled WGS sequence"/>
</dbReference>
<reference evidence="3 4" key="1">
    <citation type="journal article" date="2013" name="Nature">
        <title>Insights into bilaterian evolution from three spiralian genomes.</title>
        <authorList>
            <person name="Simakov O."/>
            <person name="Marletaz F."/>
            <person name="Cho S.J."/>
            <person name="Edsinger-Gonzales E."/>
            <person name="Havlak P."/>
            <person name="Hellsten U."/>
            <person name="Kuo D.H."/>
            <person name="Larsson T."/>
            <person name="Lv J."/>
            <person name="Arendt D."/>
            <person name="Savage R."/>
            <person name="Osoegawa K."/>
            <person name="de Jong P."/>
            <person name="Grimwood J."/>
            <person name="Chapman J.A."/>
            <person name="Shapiro H."/>
            <person name="Aerts A."/>
            <person name="Otillar R.P."/>
            <person name="Terry A.Y."/>
            <person name="Boore J.L."/>
            <person name="Grigoriev I.V."/>
            <person name="Lindberg D.R."/>
            <person name="Seaver E.C."/>
            <person name="Weisblat D.A."/>
            <person name="Putnam N.H."/>
            <person name="Rokhsar D.S."/>
        </authorList>
    </citation>
    <scope>NUCLEOTIDE SEQUENCE [LARGE SCALE GENOMIC DNA]</scope>
</reference>
<evidence type="ECO:0000313" key="4">
    <source>
        <dbReference type="Proteomes" id="UP000030746"/>
    </source>
</evidence>
<proteinExistence type="predicted"/>
<feature type="compositionally biased region" description="Basic and acidic residues" evidence="1">
    <location>
        <begin position="861"/>
        <end position="874"/>
    </location>
</feature>
<dbReference type="Gene3D" id="2.30.30.190">
    <property type="entry name" value="CAP Gly-rich-like domain"/>
    <property type="match status" value="1"/>
</dbReference>
<dbReference type="OrthoDB" id="2130750at2759"/>